<sequence length="59" mass="6886">MSDNSKEKVLFLREEYADGEGTFKYSNRSKYEGHWKNGQKDGFGVHTLSDRSKYIGQHK</sequence>
<dbReference type="SUPFAM" id="SSF82185">
    <property type="entry name" value="Histone H3 K4-specific methyltransferase SET7/9 N-terminal domain"/>
    <property type="match status" value="1"/>
</dbReference>
<dbReference type="InterPro" id="IPR003409">
    <property type="entry name" value="MORN"/>
</dbReference>
<reference evidence="2" key="1">
    <citation type="submission" date="2018-05" db="EMBL/GenBank/DDBJ databases">
        <authorList>
            <person name="Lanie J.A."/>
            <person name="Ng W.-L."/>
            <person name="Kazmierczak K.M."/>
            <person name="Andrzejewski T.M."/>
            <person name="Davidsen T.M."/>
            <person name="Wayne K.J."/>
            <person name="Tettelin H."/>
            <person name="Glass J.I."/>
            <person name="Rusch D."/>
            <person name="Podicherti R."/>
            <person name="Tsui H.-C.T."/>
            <person name="Winkler M.E."/>
        </authorList>
    </citation>
    <scope>NUCLEOTIDE SEQUENCE</scope>
</reference>
<proteinExistence type="predicted"/>
<accession>A0A383AP53</accession>
<gene>
    <name evidence="2" type="ORF">METZ01_LOCUS462461</name>
</gene>
<dbReference type="EMBL" id="UINC01193817">
    <property type="protein sequence ID" value="SVE09607.1"/>
    <property type="molecule type" value="Genomic_DNA"/>
</dbReference>
<dbReference type="SMART" id="SM00698">
    <property type="entry name" value="MORN"/>
    <property type="match status" value="1"/>
</dbReference>
<keyword evidence="1" id="KW-0677">Repeat</keyword>
<dbReference type="Gene3D" id="2.20.110.10">
    <property type="entry name" value="Histone H3 K4-specific methyltransferase SET7/9 N-terminal domain"/>
    <property type="match status" value="1"/>
</dbReference>
<feature type="non-terminal residue" evidence="2">
    <location>
        <position position="59"/>
    </location>
</feature>
<name>A0A383AP53_9ZZZZ</name>
<protein>
    <recommendedName>
        <fullName evidence="3">MORN repeat-containing protein</fullName>
    </recommendedName>
</protein>
<organism evidence="2">
    <name type="scientific">marine metagenome</name>
    <dbReference type="NCBI Taxonomy" id="408172"/>
    <lineage>
        <taxon>unclassified sequences</taxon>
        <taxon>metagenomes</taxon>
        <taxon>ecological metagenomes</taxon>
    </lineage>
</organism>
<evidence type="ECO:0008006" key="3">
    <source>
        <dbReference type="Google" id="ProtNLM"/>
    </source>
</evidence>
<dbReference type="Pfam" id="PF02493">
    <property type="entry name" value="MORN"/>
    <property type="match status" value="2"/>
</dbReference>
<evidence type="ECO:0000256" key="1">
    <source>
        <dbReference type="ARBA" id="ARBA00022737"/>
    </source>
</evidence>
<evidence type="ECO:0000313" key="2">
    <source>
        <dbReference type="EMBL" id="SVE09607.1"/>
    </source>
</evidence>
<dbReference type="AlphaFoldDB" id="A0A383AP53"/>